<dbReference type="InterPro" id="IPR015943">
    <property type="entry name" value="WD40/YVTN_repeat-like_dom_sf"/>
</dbReference>
<reference evidence="2 3" key="2">
    <citation type="submission" date="2018-11" db="EMBL/GenBank/DDBJ databases">
        <authorList>
            <consortium name="Pathogen Informatics"/>
        </authorList>
    </citation>
    <scope>NUCLEOTIDE SEQUENCE [LARGE SCALE GENOMIC DNA]</scope>
</reference>
<proteinExistence type="predicted"/>
<evidence type="ECO:0000313" key="2">
    <source>
        <dbReference type="EMBL" id="VDM23915.1"/>
    </source>
</evidence>
<organism evidence="3 4">
    <name type="scientific">Toxocara canis</name>
    <name type="common">Canine roundworm</name>
    <dbReference type="NCBI Taxonomy" id="6265"/>
    <lineage>
        <taxon>Eukaryota</taxon>
        <taxon>Metazoa</taxon>
        <taxon>Ecdysozoa</taxon>
        <taxon>Nematoda</taxon>
        <taxon>Chromadorea</taxon>
        <taxon>Rhabditida</taxon>
        <taxon>Spirurina</taxon>
        <taxon>Ascaridomorpha</taxon>
        <taxon>Ascaridoidea</taxon>
        <taxon>Toxocaridae</taxon>
        <taxon>Toxocara</taxon>
    </lineage>
</organism>
<dbReference type="Proteomes" id="UP000050794">
    <property type="component" value="Unassembled WGS sequence"/>
</dbReference>
<accession>A0A183TVJ2</accession>
<dbReference type="WBParaSite" id="TCNE_0000026101-mRNA-1">
    <property type="protein sequence ID" value="TCNE_0000026101-mRNA-1"/>
    <property type="gene ID" value="TCNE_0000026101"/>
</dbReference>
<name>A0A183TVJ2_TOXCA</name>
<dbReference type="AlphaFoldDB" id="A0A183TVJ2"/>
<dbReference type="Gene3D" id="2.130.10.10">
    <property type="entry name" value="YVTN repeat-like/Quinoprotein amine dehydrogenase"/>
    <property type="match status" value="1"/>
</dbReference>
<dbReference type="PANTHER" id="PTHR32215:SF0">
    <property type="entry name" value="CILIA- AND FLAGELLA-ASSOCIATED PROTEIN 57"/>
    <property type="match status" value="1"/>
</dbReference>
<gene>
    <name evidence="2" type="ORF">TCNE_LOCUS262</name>
</gene>
<evidence type="ECO:0000256" key="1">
    <source>
        <dbReference type="SAM" id="Coils"/>
    </source>
</evidence>
<feature type="coiled-coil region" evidence="1">
    <location>
        <begin position="584"/>
        <end position="671"/>
    </location>
</feature>
<reference evidence="4" key="1">
    <citation type="submission" date="2016-06" db="UniProtKB">
        <authorList>
            <consortium name="WormBaseParasite"/>
        </authorList>
    </citation>
    <scope>IDENTIFICATION</scope>
</reference>
<sequence>MQISPDHSYLALCVDDDHGAQIIVFDSETFGMSAKYDVHIVAIEMRISATNEFVWAIHCDNRTVTLICYSLFEGKIIASGKVRVDMPVTSWQVSLCPADDGIACLLITSRAILLRISGGDIENFSEIELFDVQCHDWSNDVTLAFGTSSCQIRLYRETTPLEIVDLRKLSNQLISGSESPVTLMYSTAEKFLCVVAGVLVFVFDIKNGECQWGTASTIVIAVDVGTKRLAVSVADDLLIFELASQKMTAKLPFLSKQKVRSLKWSEDGTQLAVLSVNDAITLINTITYSILWNIEMKMRFFIDIAVEDGAVYVLNKKFEIEQVSGHSAEIGFSGTSTCLAIGHRGHLIGSSTGHVIHLPFEVLDNITVLHTHVSSAITVTSSTAQCLLLYVGFEDGHVTYFRFNGPSDIQHEEELVLCSLDDLSNLKVLVKELDVERNFIRRETESVVRECTLSKEAEVKAMREQLQQNSATMNEKVKVSRIEEELENAQIISGMAVENLRKLYDDEALSQKNRFEKALNDQIRNSLNNEQHLRSRIENAERELHVQRNRLIRAFNFTEDSLLAVIEKQQQHIAQMKNALELEKGAQNEVIVKHEREIKNIKDEQEFRNLNHKKELIELETELRLLKTTCIILTEERDEARNVRSETQLKLERSEQLAAALREQLDREQQTVKEVGDIIVYSTQAY</sequence>
<dbReference type="InterPro" id="IPR011047">
    <property type="entry name" value="Quinoprotein_ADH-like_sf"/>
</dbReference>
<keyword evidence="1" id="KW-0175">Coiled coil</keyword>
<feature type="coiled-coil region" evidence="1">
    <location>
        <begin position="523"/>
        <end position="550"/>
    </location>
</feature>
<keyword evidence="3" id="KW-1185">Reference proteome</keyword>
<protein>
    <submittedName>
        <fullName evidence="4">WD_REPEATS_REGION domain-containing protein</fullName>
    </submittedName>
</protein>
<dbReference type="EMBL" id="UYWY01000104">
    <property type="protein sequence ID" value="VDM23915.1"/>
    <property type="molecule type" value="Genomic_DNA"/>
</dbReference>
<dbReference type="SUPFAM" id="SSF50998">
    <property type="entry name" value="Quinoprotein alcohol dehydrogenase-like"/>
    <property type="match status" value="1"/>
</dbReference>
<evidence type="ECO:0000313" key="4">
    <source>
        <dbReference type="WBParaSite" id="TCNE_0000026101-mRNA-1"/>
    </source>
</evidence>
<dbReference type="PANTHER" id="PTHR32215">
    <property type="entry name" value="CILIA- AND FLAGELLA-ASSOCIATED PROTEIN 57"/>
    <property type="match status" value="1"/>
</dbReference>
<dbReference type="InterPro" id="IPR052993">
    <property type="entry name" value="CFA-57"/>
</dbReference>
<evidence type="ECO:0000313" key="3">
    <source>
        <dbReference type="Proteomes" id="UP000050794"/>
    </source>
</evidence>